<protein>
    <submittedName>
        <fullName evidence="1">10469_t:CDS:1</fullName>
    </submittedName>
</protein>
<gene>
    <name evidence="1" type="ORF">ACOLOM_LOCUS3046</name>
</gene>
<accession>A0ACA9L4F5</accession>
<dbReference type="EMBL" id="CAJVPT010004343">
    <property type="protein sequence ID" value="CAG8506909.1"/>
    <property type="molecule type" value="Genomic_DNA"/>
</dbReference>
<name>A0ACA9L4F5_9GLOM</name>
<sequence>ALYNWDSFYVTAMFFYAFKTSSMILGRTPTSIGSEGQNGARYKVCGVIIRQSKE</sequence>
<comment type="caution">
    <text evidence="1">The sequence shown here is derived from an EMBL/GenBank/DDBJ whole genome shotgun (WGS) entry which is preliminary data.</text>
</comment>
<feature type="non-terminal residue" evidence="1">
    <location>
        <position position="1"/>
    </location>
</feature>
<keyword evidence="2" id="KW-1185">Reference proteome</keyword>
<organism evidence="1 2">
    <name type="scientific">Acaulospora colombiana</name>
    <dbReference type="NCBI Taxonomy" id="27376"/>
    <lineage>
        <taxon>Eukaryota</taxon>
        <taxon>Fungi</taxon>
        <taxon>Fungi incertae sedis</taxon>
        <taxon>Mucoromycota</taxon>
        <taxon>Glomeromycotina</taxon>
        <taxon>Glomeromycetes</taxon>
        <taxon>Diversisporales</taxon>
        <taxon>Acaulosporaceae</taxon>
        <taxon>Acaulospora</taxon>
    </lineage>
</organism>
<reference evidence="1" key="1">
    <citation type="submission" date="2021-06" db="EMBL/GenBank/DDBJ databases">
        <authorList>
            <person name="Kallberg Y."/>
            <person name="Tangrot J."/>
            <person name="Rosling A."/>
        </authorList>
    </citation>
    <scope>NUCLEOTIDE SEQUENCE</scope>
    <source>
        <strain evidence="1">CL356</strain>
    </source>
</reference>
<evidence type="ECO:0000313" key="2">
    <source>
        <dbReference type="Proteomes" id="UP000789525"/>
    </source>
</evidence>
<proteinExistence type="predicted"/>
<evidence type="ECO:0000313" key="1">
    <source>
        <dbReference type="EMBL" id="CAG8506909.1"/>
    </source>
</evidence>
<dbReference type="Proteomes" id="UP000789525">
    <property type="component" value="Unassembled WGS sequence"/>
</dbReference>